<feature type="transmembrane region" description="Helical" evidence="1">
    <location>
        <begin position="21"/>
        <end position="41"/>
    </location>
</feature>
<accession>M2RF67</accession>
<dbReference type="EMBL" id="KB445797">
    <property type="protein sequence ID" value="EMD37102.1"/>
    <property type="molecule type" value="Genomic_DNA"/>
</dbReference>
<gene>
    <name evidence="3" type="ORF">CERSUDRAFT_74094</name>
</gene>
<evidence type="ECO:0000313" key="4">
    <source>
        <dbReference type="Proteomes" id="UP000016930"/>
    </source>
</evidence>
<evidence type="ECO:0000256" key="1">
    <source>
        <dbReference type="SAM" id="Phobius"/>
    </source>
</evidence>
<dbReference type="Pfam" id="PF20151">
    <property type="entry name" value="DUF6533"/>
    <property type="match status" value="1"/>
</dbReference>
<organism evidence="3 4">
    <name type="scientific">Ceriporiopsis subvermispora (strain B)</name>
    <name type="common">White-rot fungus</name>
    <name type="synonym">Gelatoporia subvermispora</name>
    <dbReference type="NCBI Taxonomy" id="914234"/>
    <lineage>
        <taxon>Eukaryota</taxon>
        <taxon>Fungi</taxon>
        <taxon>Dikarya</taxon>
        <taxon>Basidiomycota</taxon>
        <taxon>Agaricomycotina</taxon>
        <taxon>Agaricomycetes</taxon>
        <taxon>Polyporales</taxon>
        <taxon>Gelatoporiaceae</taxon>
        <taxon>Gelatoporia</taxon>
    </lineage>
</organism>
<dbReference type="AlphaFoldDB" id="M2RF67"/>
<dbReference type="InterPro" id="IPR045340">
    <property type="entry name" value="DUF6533"/>
</dbReference>
<protein>
    <recommendedName>
        <fullName evidence="2">DUF6533 domain-containing protein</fullName>
    </recommendedName>
</protein>
<proteinExistence type="predicted"/>
<keyword evidence="1" id="KW-1133">Transmembrane helix</keyword>
<reference evidence="3 4" key="1">
    <citation type="journal article" date="2012" name="Proc. Natl. Acad. Sci. U.S.A.">
        <title>Comparative genomics of Ceriporiopsis subvermispora and Phanerochaete chrysosporium provide insight into selective ligninolysis.</title>
        <authorList>
            <person name="Fernandez-Fueyo E."/>
            <person name="Ruiz-Duenas F.J."/>
            <person name="Ferreira P."/>
            <person name="Floudas D."/>
            <person name="Hibbett D.S."/>
            <person name="Canessa P."/>
            <person name="Larrondo L.F."/>
            <person name="James T.Y."/>
            <person name="Seelenfreund D."/>
            <person name="Lobos S."/>
            <person name="Polanco R."/>
            <person name="Tello M."/>
            <person name="Honda Y."/>
            <person name="Watanabe T."/>
            <person name="Watanabe T."/>
            <person name="Ryu J.S."/>
            <person name="Kubicek C.P."/>
            <person name="Schmoll M."/>
            <person name="Gaskell J."/>
            <person name="Hammel K.E."/>
            <person name="St John F.J."/>
            <person name="Vanden Wymelenberg A."/>
            <person name="Sabat G."/>
            <person name="Splinter BonDurant S."/>
            <person name="Syed K."/>
            <person name="Yadav J.S."/>
            <person name="Doddapaneni H."/>
            <person name="Subramanian V."/>
            <person name="Lavin J.L."/>
            <person name="Oguiza J.A."/>
            <person name="Perez G."/>
            <person name="Pisabarro A.G."/>
            <person name="Ramirez L."/>
            <person name="Santoyo F."/>
            <person name="Master E."/>
            <person name="Coutinho P.M."/>
            <person name="Henrissat B."/>
            <person name="Lombard V."/>
            <person name="Magnuson J.K."/>
            <person name="Kuees U."/>
            <person name="Hori C."/>
            <person name="Igarashi K."/>
            <person name="Samejima M."/>
            <person name="Held B.W."/>
            <person name="Barry K.W."/>
            <person name="LaButti K.M."/>
            <person name="Lapidus A."/>
            <person name="Lindquist E.A."/>
            <person name="Lucas S.M."/>
            <person name="Riley R."/>
            <person name="Salamov A.A."/>
            <person name="Hoffmeister D."/>
            <person name="Schwenk D."/>
            <person name="Hadar Y."/>
            <person name="Yarden O."/>
            <person name="de Vries R.P."/>
            <person name="Wiebenga A."/>
            <person name="Stenlid J."/>
            <person name="Eastwood D."/>
            <person name="Grigoriev I.V."/>
            <person name="Berka R.M."/>
            <person name="Blanchette R.A."/>
            <person name="Kersten P."/>
            <person name="Martinez A.T."/>
            <person name="Vicuna R."/>
            <person name="Cullen D."/>
        </authorList>
    </citation>
    <scope>NUCLEOTIDE SEQUENCE [LARGE SCALE GENOMIC DNA]</scope>
    <source>
        <strain evidence="3 4">B</strain>
    </source>
</reference>
<evidence type="ECO:0000313" key="3">
    <source>
        <dbReference type="EMBL" id="EMD37102.1"/>
    </source>
</evidence>
<dbReference type="Proteomes" id="UP000016930">
    <property type="component" value="Unassembled WGS sequence"/>
</dbReference>
<feature type="transmembrane region" description="Helical" evidence="1">
    <location>
        <begin position="94"/>
        <end position="115"/>
    </location>
</feature>
<keyword evidence="1" id="KW-0812">Transmembrane</keyword>
<feature type="transmembrane region" description="Helical" evidence="1">
    <location>
        <begin position="174"/>
        <end position="196"/>
    </location>
</feature>
<evidence type="ECO:0000259" key="2">
    <source>
        <dbReference type="Pfam" id="PF20151"/>
    </source>
</evidence>
<dbReference type="OrthoDB" id="2744882at2759"/>
<keyword evidence="1" id="KW-0472">Membrane</keyword>
<dbReference type="HOGENOM" id="CLU_959765_0_0_1"/>
<feature type="transmembrane region" description="Helical" evidence="1">
    <location>
        <begin position="53"/>
        <end position="74"/>
    </location>
</feature>
<feature type="domain" description="DUF6533" evidence="2">
    <location>
        <begin position="26"/>
        <end position="69"/>
    </location>
</feature>
<sequence>MSAIIKTEEHQLLQAAQDYNALNLSMAASIVWIVHDILLTLPQEIESVWRTKFTYHKILYIITRYFGLASLMYGSVNFVGSSSPSPSFLFCRHWLWFIGFGPAVSNATGELLFMIRIYAAYGRSRSSCVADHTPSRLVKADIASWSGCSIVGRCSPDGCTNNFNLLTSKHLTPLIVLFIRDGMAYFILISALIRLQGYYPEVTLPAAIIINLFMTETHMYFSRSLTSEPFTVIQAVSQLAKLRYIRGWLITYSPGRYTVPHVNATEHSKRPWRIIRNQYRLSGDNLEVYK</sequence>
<keyword evidence="4" id="KW-1185">Reference proteome</keyword>
<name>M2RF67_CERS8</name>